<evidence type="ECO:0000256" key="1">
    <source>
        <dbReference type="ARBA" id="ARBA00006484"/>
    </source>
</evidence>
<proteinExistence type="inferred from homology"/>
<evidence type="ECO:0000313" key="5">
    <source>
        <dbReference type="Proteomes" id="UP000315295"/>
    </source>
</evidence>
<dbReference type="InterPro" id="IPR002347">
    <property type="entry name" value="SDR_fam"/>
</dbReference>
<dbReference type="InterPro" id="IPR036291">
    <property type="entry name" value="NAD(P)-bd_dom_sf"/>
</dbReference>
<comment type="similarity">
    <text evidence="1">Belongs to the short-chain dehydrogenases/reductases (SDR) family.</text>
</comment>
<dbReference type="GO" id="GO:0016491">
    <property type="term" value="F:oxidoreductase activity"/>
    <property type="evidence" value="ECO:0007669"/>
    <property type="project" value="UniProtKB-KW"/>
</dbReference>
<dbReference type="Proteomes" id="UP000315295">
    <property type="component" value="Unassembled WGS sequence"/>
</dbReference>
<comment type="caution">
    <text evidence="4">The sequence shown here is derived from an EMBL/GenBank/DDBJ whole genome shotgun (WGS) entry which is preliminary data.</text>
</comment>
<gene>
    <name evidence="4" type="ORF">C1H46_019223</name>
</gene>
<evidence type="ECO:0000313" key="4">
    <source>
        <dbReference type="EMBL" id="TQD95136.1"/>
    </source>
</evidence>
<sequence>MMQLQRSNAGSDNEVVKQTYETARDCLKTNYYGDYYGVKQLTEALIPLLQKSNSAMIVNVSSSVGKLRVIPNEKAKRVLGDTNSLIEEEVDNLVEEFMEDVKQSLVEAKGWPAKLSAYIVSKAALNDYTRVLAKTYPNIAINAVDTSFTRTDKNKNTGVLTVKEGAKGPLKLALSPDSRVSGLYFEQTELSTFD</sequence>
<dbReference type="AlphaFoldDB" id="A0A540M8U7"/>
<dbReference type="PANTHER" id="PTHR43490:SF131">
    <property type="entry name" value="SALUTARIDINE REDUCTASE-LIKE ISOFORM X2"/>
    <property type="match status" value="1"/>
</dbReference>
<dbReference type="SUPFAM" id="SSF51735">
    <property type="entry name" value="NAD(P)-binding Rossmann-fold domains"/>
    <property type="match status" value="1"/>
</dbReference>
<dbReference type="STRING" id="106549.A0A540M8U7"/>
<name>A0A540M8U7_MALBA</name>
<organism evidence="4 5">
    <name type="scientific">Malus baccata</name>
    <name type="common">Siberian crab apple</name>
    <name type="synonym">Pyrus baccata</name>
    <dbReference type="NCBI Taxonomy" id="106549"/>
    <lineage>
        <taxon>Eukaryota</taxon>
        <taxon>Viridiplantae</taxon>
        <taxon>Streptophyta</taxon>
        <taxon>Embryophyta</taxon>
        <taxon>Tracheophyta</taxon>
        <taxon>Spermatophyta</taxon>
        <taxon>Magnoliopsida</taxon>
        <taxon>eudicotyledons</taxon>
        <taxon>Gunneridae</taxon>
        <taxon>Pentapetalae</taxon>
        <taxon>rosids</taxon>
        <taxon>fabids</taxon>
        <taxon>Rosales</taxon>
        <taxon>Rosaceae</taxon>
        <taxon>Amygdaloideae</taxon>
        <taxon>Maleae</taxon>
        <taxon>Malus</taxon>
    </lineage>
</organism>
<dbReference type="Gene3D" id="3.40.50.720">
    <property type="entry name" value="NAD(P)-binding Rossmann-like Domain"/>
    <property type="match status" value="1"/>
</dbReference>
<dbReference type="PANTHER" id="PTHR43490">
    <property type="entry name" value="(+)-NEOMENTHOL DEHYDROGENASE"/>
    <property type="match status" value="1"/>
</dbReference>
<evidence type="ECO:0000256" key="2">
    <source>
        <dbReference type="ARBA" id="ARBA00022857"/>
    </source>
</evidence>
<keyword evidence="2" id="KW-0521">NADP</keyword>
<protein>
    <submittedName>
        <fullName evidence="4">Uncharacterized protein</fullName>
    </submittedName>
</protein>
<dbReference type="GO" id="GO:0016020">
    <property type="term" value="C:membrane"/>
    <property type="evidence" value="ECO:0007669"/>
    <property type="project" value="TreeGrafter"/>
</dbReference>
<keyword evidence="3" id="KW-0560">Oxidoreductase</keyword>
<dbReference type="PRINTS" id="PR00081">
    <property type="entry name" value="GDHRDH"/>
</dbReference>
<reference evidence="4 5" key="1">
    <citation type="journal article" date="2019" name="G3 (Bethesda)">
        <title>Sequencing of a Wild Apple (Malus baccata) Genome Unravels the Differences Between Cultivated and Wild Apple Species Regarding Disease Resistance and Cold Tolerance.</title>
        <authorList>
            <person name="Chen X."/>
        </authorList>
    </citation>
    <scope>NUCLEOTIDE SEQUENCE [LARGE SCALE GENOMIC DNA]</scope>
    <source>
        <strain evidence="5">cv. Shandingzi</strain>
        <tissue evidence="4">Leaves</tissue>
    </source>
</reference>
<dbReference type="EMBL" id="VIEB01000324">
    <property type="protein sequence ID" value="TQD95136.1"/>
    <property type="molecule type" value="Genomic_DNA"/>
</dbReference>
<accession>A0A540M8U7</accession>
<evidence type="ECO:0000256" key="3">
    <source>
        <dbReference type="ARBA" id="ARBA00023002"/>
    </source>
</evidence>
<keyword evidence="5" id="KW-1185">Reference proteome</keyword>